<dbReference type="AlphaFoldDB" id="A0A382GAZ1"/>
<proteinExistence type="predicted"/>
<accession>A0A382GAZ1</accession>
<organism evidence="1">
    <name type="scientific">marine metagenome</name>
    <dbReference type="NCBI Taxonomy" id="408172"/>
    <lineage>
        <taxon>unclassified sequences</taxon>
        <taxon>metagenomes</taxon>
        <taxon>ecological metagenomes</taxon>
    </lineage>
</organism>
<reference evidence="1" key="1">
    <citation type="submission" date="2018-05" db="EMBL/GenBank/DDBJ databases">
        <authorList>
            <person name="Lanie J.A."/>
            <person name="Ng W.-L."/>
            <person name="Kazmierczak K.M."/>
            <person name="Andrzejewski T.M."/>
            <person name="Davidsen T.M."/>
            <person name="Wayne K.J."/>
            <person name="Tettelin H."/>
            <person name="Glass J.I."/>
            <person name="Rusch D."/>
            <person name="Podicherti R."/>
            <person name="Tsui H.-C.T."/>
            <person name="Winkler M.E."/>
        </authorList>
    </citation>
    <scope>NUCLEOTIDE SEQUENCE</scope>
</reference>
<dbReference type="EMBL" id="UINC01054260">
    <property type="protein sequence ID" value="SVB71747.1"/>
    <property type="molecule type" value="Genomic_DNA"/>
</dbReference>
<protein>
    <submittedName>
        <fullName evidence="1">Uncharacterized protein</fullName>
    </submittedName>
</protein>
<feature type="non-terminal residue" evidence="1">
    <location>
        <position position="1"/>
    </location>
</feature>
<sequence length="33" mass="3940">NEEIYILAQNNNFEVIHTNGENTENYWITLKSK</sequence>
<evidence type="ECO:0000313" key="1">
    <source>
        <dbReference type="EMBL" id="SVB71747.1"/>
    </source>
</evidence>
<name>A0A382GAZ1_9ZZZZ</name>
<gene>
    <name evidence="1" type="ORF">METZ01_LOCUS224601</name>
</gene>